<dbReference type="InterPro" id="IPR051910">
    <property type="entry name" value="ComF/GntX_DNA_util-trans"/>
</dbReference>
<proteinExistence type="inferred from homology"/>
<dbReference type="AlphaFoldDB" id="A0A1H3FAU2"/>
<dbReference type="InterPro" id="IPR000836">
    <property type="entry name" value="PRTase_dom"/>
</dbReference>
<name>A0A1H3FAU2_9RHOB</name>
<evidence type="ECO:0000313" key="4">
    <source>
        <dbReference type="EMBL" id="SDX88116.1"/>
    </source>
</evidence>
<dbReference type="Proteomes" id="UP000199286">
    <property type="component" value="Unassembled WGS sequence"/>
</dbReference>
<protein>
    <submittedName>
        <fullName evidence="4">Predicted amidophosphoribosyltransferases</fullName>
    </submittedName>
</protein>
<evidence type="ECO:0000259" key="3">
    <source>
        <dbReference type="Pfam" id="PF18912"/>
    </source>
</evidence>
<dbReference type="OrthoDB" id="9779910at2"/>
<feature type="domain" description="Double zinc ribbon" evidence="3">
    <location>
        <begin position="9"/>
        <end position="68"/>
    </location>
</feature>
<evidence type="ECO:0000256" key="1">
    <source>
        <dbReference type="ARBA" id="ARBA00008007"/>
    </source>
</evidence>
<feature type="domain" description="Phosphoribosyltransferase" evidence="2">
    <location>
        <begin position="188"/>
        <end position="239"/>
    </location>
</feature>
<sequence>MAHAVLQTLLRVVYPPRCLSCGDGVDSDFGLCGPCWRDTPFVAGLACDACGLPLPGESDRGELCDDCLSVPRPWDQGRAALVYRDTARRLVLALKHGDRHDIARPASDWMARLTRPIVSEGMIVVPVPLHLRRLLKRRYNQSALLGHALAGRLGIDWSPDALLRPRATPSLDGKTKEERFALLDGRITVNPRRASLIAGRPVLIVDDVMTSGATLAAATKACHAAGATRVCVAVLARVGKDA</sequence>
<dbReference type="Pfam" id="PF18912">
    <property type="entry name" value="DZR_2"/>
    <property type="match status" value="1"/>
</dbReference>
<dbReference type="SUPFAM" id="SSF53271">
    <property type="entry name" value="PRTase-like"/>
    <property type="match status" value="1"/>
</dbReference>
<dbReference type="STRING" id="321339.SAMN05444340_101314"/>
<evidence type="ECO:0000313" key="5">
    <source>
        <dbReference type="Proteomes" id="UP000199286"/>
    </source>
</evidence>
<keyword evidence="5" id="KW-1185">Reference proteome</keyword>
<dbReference type="CDD" id="cd06223">
    <property type="entry name" value="PRTases_typeI"/>
    <property type="match status" value="1"/>
</dbReference>
<evidence type="ECO:0000259" key="2">
    <source>
        <dbReference type="Pfam" id="PF00156"/>
    </source>
</evidence>
<keyword evidence="4" id="KW-0808">Transferase</keyword>
<dbReference type="RefSeq" id="WP_089878143.1">
    <property type="nucleotide sequence ID" value="NZ_FNPF01000001.1"/>
</dbReference>
<dbReference type="EMBL" id="FNPF01000001">
    <property type="protein sequence ID" value="SDX88116.1"/>
    <property type="molecule type" value="Genomic_DNA"/>
</dbReference>
<reference evidence="4 5" key="1">
    <citation type="submission" date="2016-10" db="EMBL/GenBank/DDBJ databases">
        <authorList>
            <person name="de Groot N.N."/>
        </authorList>
    </citation>
    <scope>NUCLEOTIDE SEQUENCE [LARGE SCALE GENOMIC DNA]</scope>
    <source>
        <strain evidence="4 5">DSM 26880</strain>
    </source>
</reference>
<dbReference type="InterPro" id="IPR044005">
    <property type="entry name" value="DZR_2"/>
</dbReference>
<dbReference type="GO" id="GO:0016757">
    <property type="term" value="F:glycosyltransferase activity"/>
    <property type="evidence" value="ECO:0007669"/>
    <property type="project" value="UniProtKB-KW"/>
</dbReference>
<keyword evidence="4" id="KW-0328">Glycosyltransferase</keyword>
<gene>
    <name evidence="4" type="ORF">SAMN05444340_101314</name>
</gene>
<comment type="similarity">
    <text evidence="1">Belongs to the ComF/GntX family.</text>
</comment>
<dbReference type="PANTHER" id="PTHR47505:SF1">
    <property type="entry name" value="DNA UTILIZATION PROTEIN YHGH"/>
    <property type="match status" value="1"/>
</dbReference>
<organism evidence="4 5">
    <name type="scientific">Citreimonas salinaria</name>
    <dbReference type="NCBI Taxonomy" id="321339"/>
    <lineage>
        <taxon>Bacteria</taxon>
        <taxon>Pseudomonadati</taxon>
        <taxon>Pseudomonadota</taxon>
        <taxon>Alphaproteobacteria</taxon>
        <taxon>Rhodobacterales</taxon>
        <taxon>Roseobacteraceae</taxon>
        <taxon>Citreimonas</taxon>
    </lineage>
</organism>
<dbReference type="InterPro" id="IPR029057">
    <property type="entry name" value="PRTase-like"/>
</dbReference>
<dbReference type="Gene3D" id="3.40.50.2020">
    <property type="match status" value="1"/>
</dbReference>
<dbReference type="PANTHER" id="PTHR47505">
    <property type="entry name" value="DNA UTILIZATION PROTEIN YHGH"/>
    <property type="match status" value="1"/>
</dbReference>
<accession>A0A1H3FAU2</accession>
<dbReference type="Pfam" id="PF00156">
    <property type="entry name" value="Pribosyltran"/>
    <property type="match status" value="1"/>
</dbReference>